<feature type="transmembrane region" description="Helical" evidence="7">
    <location>
        <begin position="509"/>
        <end position="532"/>
    </location>
</feature>
<keyword evidence="3 7" id="KW-0812">Transmembrane</keyword>
<evidence type="ECO:0000256" key="2">
    <source>
        <dbReference type="ARBA" id="ARBA00022475"/>
    </source>
</evidence>
<evidence type="ECO:0000256" key="4">
    <source>
        <dbReference type="ARBA" id="ARBA00022989"/>
    </source>
</evidence>
<dbReference type="KEGG" id="talb:FTW19_08230"/>
<dbReference type="Pfam" id="PF12704">
    <property type="entry name" value="MacB_PCD"/>
    <property type="match status" value="2"/>
</dbReference>
<evidence type="ECO:0000256" key="3">
    <source>
        <dbReference type="ARBA" id="ARBA00022692"/>
    </source>
</evidence>
<organism evidence="10 11">
    <name type="scientific">Terriglobus albidus</name>
    <dbReference type="NCBI Taxonomy" id="1592106"/>
    <lineage>
        <taxon>Bacteria</taxon>
        <taxon>Pseudomonadati</taxon>
        <taxon>Acidobacteriota</taxon>
        <taxon>Terriglobia</taxon>
        <taxon>Terriglobales</taxon>
        <taxon>Acidobacteriaceae</taxon>
        <taxon>Terriglobus</taxon>
    </lineage>
</organism>
<keyword evidence="4 7" id="KW-1133">Transmembrane helix</keyword>
<dbReference type="EMBL" id="CP042806">
    <property type="protein sequence ID" value="QEE31250.1"/>
    <property type="molecule type" value="Genomic_DNA"/>
</dbReference>
<dbReference type="GO" id="GO:0005886">
    <property type="term" value="C:plasma membrane"/>
    <property type="evidence" value="ECO:0007669"/>
    <property type="project" value="UniProtKB-SubCell"/>
</dbReference>
<evidence type="ECO:0000256" key="7">
    <source>
        <dbReference type="SAM" id="Phobius"/>
    </source>
</evidence>
<accession>A0A5B9EK05</accession>
<feature type="domain" description="MacB-like periplasmic core" evidence="9">
    <location>
        <begin position="99"/>
        <end position="321"/>
    </location>
</feature>
<comment type="similarity">
    <text evidence="6">Belongs to the ABC-4 integral membrane protein family.</text>
</comment>
<gene>
    <name evidence="10" type="ORF">FTW19_08230</name>
</gene>
<evidence type="ECO:0000259" key="8">
    <source>
        <dbReference type="Pfam" id="PF02687"/>
    </source>
</evidence>
<dbReference type="AlphaFoldDB" id="A0A5B9EK05"/>
<feature type="transmembrane region" description="Helical" evidence="7">
    <location>
        <begin position="854"/>
        <end position="874"/>
    </location>
</feature>
<feature type="transmembrane region" description="Helical" evidence="7">
    <location>
        <begin position="362"/>
        <end position="384"/>
    </location>
</feature>
<dbReference type="OrthoDB" id="127482at2"/>
<feature type="transmembrane region" description="Helical" evidence="7">
    <location>
        <begin position="823"/>
        <end position="848"/>
    </location>
</feature>
<comment type="subcellular location">
    <subcellularLocation>
        <location evidence="1">Cell membrane</location>
        <topology evidence="1">Multi-pass membrane protein</topology>
    </subcellularLocation>
</comment>
<dbReference type="NCBIfam" id="NF038403">
    <property type="entry name" value="perm_prefix_1"/>
    <property type="match status" value="1"/>
</dbReference>
<dbReference type="Proteomes" id="UP000321820">
    <property type="component" value="Chromosome"/>
</dbReference>
<dbReference type="InterPro" id="IPR025857">
    <property type="entry name" value="MacB_PCD"/>
</dbReference>
<evidence type="ECO:0000313" key="10">
    <source>
        <dbReference type="EMBL" id="QEE31250.1"/>
    </source>
</evidence>
<feature type="transmembrane region" description="Helical" evidence="7">
    <location>
        <begin position="764"/>
        <end position="788"/>
    </location>
</feature>
<feature type="domain" description="ABC3 transporter permease C-terminal" evidence="8">
    <location>
        <begin position="771"/>
        <end position="884"/>
    </location>
</feature>
<evidence type="ECO:0000256" key="1">
    <source>
        <dbReference type="ARBA" id="ARBA00004651"/>
    </source>
</evidence>
<sequence length="891" mass="97012">MWRRYARFFGADPVADVDDELRFHLETKTEELIAQGWQPGEARKEAERQFGDLRMIRNVGKAFGQKDQKRKRFNDYWTDAQQDLRYTFRILLRDRGFAAISVLILALAIGANISVFSVVNSLLLRPLPFPESNRLVWIAPPPSECGLSCATYSADAYDEFRAGNRTFQDVTGYFAFSTADNLRLRGHGDPVPVTGLDVIGNFFQVLGVQPAMGRLFTADEGRKGSQPAVLLSNAFWKRQFAADPNIIGKPISLSGQAGELVTVVGVLPASFDFGAVFAPGTRIDVFTPLYLDQARDWGNIVTLIGRLKPHVTAAQALDDANRIAPDIYFNVKYPETKGRYKGDLIPVSLKDHVTGALRRSLIILWSAVGLILLIAGVNLSNLLLARSAARAKEFAIRSALGASRSRVVRQLLMESFVLSSAGAVLGIALAAILLRWLSHQGSLALPLLSSLRIDGHAAGWSVLIVTFTALLFGFLPGLRMSRVNHQEALKDSGQRAGLGRTHERLRSTLVVSEIALACVLLISAGLLLRSFLKVLDVDLGFRPDSAASIKFDYEDSAPTFEAAAAKRGAIFQQALTQISALPGVEAAGIADYLPLGPNRQWDEPAPQGKTFARGTLPSPLVYVVSPGFFRAMGIQFEGRDFTWADNLQSQRVVLINHSAARVYWPGESAVGKILMRGKEADHVIGVVNDVREEDVEAGTGSQIYYPATQQDPAGAQLVIRTSLPPASLATGILHILRALNPRQPAAEFRPLRTIVDRAVSPRRFFMMLVGAFASLGVLLAALGIYGIISYSVTQKTQEIGVRMALGATTGRVRRDVILSTLRLAAIGIVTGTVVSITSARLIASLLFGTSPWDMTTYLVMMLAILAVALMSGYLPARRASRVDPLAALRIQ</sequence>
<feature type="domain" description="MacB-like periplasmic core" evidence="9">
    <location>
        <begin position="618"/>
        <end position="710"/>
    </location>
</feature>
<dbReference type="PANTHER" id="PTHR30572:SF4">
    <property type="entry name" value="ABC TRANSPORTER PERMEASE YTRF"/>
    <property type="match status" value="1"/>
</dbReference>
<protein>
    <submittedName>
        <fullName evidence="10">ABC transporter permease</fullName>
    </submittedName>
</protein>
<keyword evidence="5 7" id="KW-0472">Membrane</keyword>
<feature type="domain" description="ABC3 transporter permease C-terminal" evidence="8">
    <location>
        <begin position="366"/>
        <end position="483"/>
    </location>
</feature>
<keyword evidence="2" id="KW-1003">Cell membrane</keyword>
<feature type="transmembrane region" description="Helical" evidence="7">
    <location>
        <begin position="457"/>
        <end position="475"/>
    </location>
</feature>
<evidence type="ECO:0000256" key="6">
    <source>
        <dbReference type="ARBA" id="ARBA00038076"/>
    </source>
</evidence>
<evidence type="ECO:0000313" key="11">
    <source>
        <dbReference type="Proteomes" id="UP000321820"/>
    </source>
</evidence>
<dbReference type="GO" id="GO:0022857">
    <property type="term" value="F:transmembrane transporter activity"/>
    <property type="evidence" value="ECO:0007669"/>
    <property type="project" value="TreeGrafter"/>
</dbReference>
<evidence type="ECO:0000259" key="9">
    <source>
        <dbReference type="Pfam" id="PF12704"/>
    </source>
</evidence>
<proteinExistence type="inferred from homology"/>
<dbReference type="InterPro" id="IPR050250">
    <property type="entry name" value="Macrolide_Exporter_MacB"/>
</dbReference>
<dbReference type="Pfam" id="PF02687">
    <property type="entry name" value="FtsX"/>
    <property type="match status" value="2"/>
</dbReference>
<dbReference type="InterPro" id="IPR003838">
    <property type="entry name" value="ABC3_permease_C"/>
</dbReference>
<keyword evidence="11" id="KW-1185">Reference proteome</keyword>
<dbReference type="InterPro" id="IPR017800">
    <property type="entry name" value="ADOP"/>
</dbReference>
<feature type="transmembrane region" description="Helical" evidence="7">
    <location>
        <begin position="416"/>
        <end position="437"/>
    </location>
</feature>
<dbReference type="PANTHER" id="PTHR30572">
    <property type="entry name" value="MEMBRANE COMPONENT OF TRANSPORTER-RELATED"/>
    <property type="match status" value="1"/>
</dbReference>
<reference evidence="10 11" key="1">
    <citation type="submission" date="2019-08" db="EMBL/GenBank/DDBJ databases">
        <title>Complete genome sequence of Terriglobus albidus strain ORNL.</title>
        <authorList>
            <person name="Podar M."/>
        </authorList>
    </citation>
    <scope>NUCLEOTIDE SEQUENCE [LARGE SCALE GENOMIC DNA]</scope>
    <source>
        <strain evidence="10 11">ORNL</strain>
    </source>
</reference>
<evidence type="ECO:0000256" key="5">
    <source>
        <dbReference type="ARBA" id="ARBA00023136"/>
    </source>
</evidence>
<dbReference type="NCBIfam" id="TIGR03434">
    <property type="entry name" value="ADOP"/>
    <property type="match status" value="1"/>
</dbReference>
<dbReference type="InterPro" id="IPR047928">
    <property type="entry name" value="Perm_prefix_1"/>
</dbReference>
<feature type="transmembrane region" description="Helical" evidence="7">
    <location>
        <begin position="97"/>
        <end position="124"/>
    </location>
</feature>
<name>A0A5B9EK05_9BACT</name>